<organism evidence="1 2">
    <name type="scientific">Botrytis hyacinthi</name>
    <dbReference type="NCBI Taxonomy" id="278943"/>
    <lineage>
        <taxon>Eukaryota</taxon>
        <taxon>Fungi</taxon>
        <taxon>Dikarya</taxon>
        <taxon>Ascomycota</taxon>
        <taxon>Pezizomycotina</taxon>
        <taxon>Leotiomycetes</taxon>
        <taxon>Helotiales</taxon>
        <taxon>Sclerotiniaceae</taxon>
        <taxon>Botrytis</taxon>
    </lineage>
</organism>
<protein>
    <submittedName>
        <fullName evidence="1">Uncharacterized protein</fullName>
    </submittedName>
</protein>
<keyword evidence="2" id="KW-1185">Reference proteome</keyword>
<evidence type="ECO:0000313" key="1">
    <source>
        <dbReference type="EMBL" id="TGO32604.1"/>
    </source>
</evidence>
<dbReference type="EMBL" id="PQXK01000302">
    <property type="protein sequence ID" value="TGO32604.1"/>
    <property type="molecule type" value="Genomic_DNA"/>
</dbReference>
<comment type="caution">
    <text evidence="1">The sequence shown here is derived from an EMBL/GenBank/DDBJ whole genome shotgun (WGS) entry which is preliminary data.</text>
</comment>
<sequence length="64" mass="7279">MVIHNGYTLPGGAGALTSPDPLKPEFPIGQILVEMHIFEWQGITASVYLDWWEIHIAERARFEE</sequence>
<evidence type="ECO:0000313" key="2">
    <source>
        <dbReference type="Proteomes" id="UP000297814"/>
    </source>
</evidence>
<dbReference type="Proteomes" id="UP000297814">
    <property type="component" value="Unassembled WGS sequence"/>
</dbReference>
<dbReference type="AlphaFoldDB" id="A0A4Z1G6L1"/>
<proteinExistence type="predicted"/>
<reference evidence="1 2" key="1">
    <citation type="submission" date="2017-12" db="EMBL/GenBank/DDBJ databases">
        <title>Comparative genomics of Botrytis spp.</title>
        <authorList>
            <person name="Valero-Jimenez C.A."/>
            <person name="Tapia P."/>
            <person name="Veloso J."/>
            <person name="Silva-Moreno E."/>
            <person name="Staats M."/>
            <person name="Valdes J.H."/>
            <person name="Van Kan J.A.L."/>
        </authorList>
    </citation>
    <scope>NUCLEOTIDE SEQUENCE [LARGE SCALE GENOMIC DNA]</scope>
    <source>
        <strain evidence="1 2">Bh0001</strain>
    </source>
</reference>
<name>A0A4Z1G6L1_9HELO</name>
<accession>A0A4Z1G6L1</accession>
<gene>
    <name evidence="1" type="ORF">BHYA_0302g00020</name>
</gene>